<proteinExistence type="predicted"/>
<comment type="caution">
    <text evidence="1">The sequence shown here is derived from an EMBL/GenBank/DDBJ whole genome shotgun (WGS) entry which is preliminary data.</text>
</comment>
<dbReference type="EMBL" id="JAYMYQ010000023">
    <property type="protein sequence ID" value="KAK7298908.1"/>
    <property type="molecule type" value="Genomic_DNA"/>
</dbReference>
<protein>
    <submittedName>
        <fullName evidence="1">Uncharacterized protein</fullName>
    </submittedName>
</protein>
<sequence length="99" mass="11385">MLKLPRLFRLHGLGTTDESSTGPLFSLTSPLLLFLSFPCLMRNSTNKPAYFLASTGRHDYKEEFKAQGILLFLLKAENKLTTLSRLCLFDYYYKRTCPL</sequence>
<gene>
    <name evidence="1" type="ORF">VNO77_46228</name>
</gene>
<reference evidence="1 2" key="1">
    <citation type="submission" date="2024-01" db="EMBL/GenBank/DDBJ databases">
        <title>The genomes of 5 underutilized Papilionoideae crops provide insights into root nodulation and disease resistanc.</title>
        <authorList>
            <person name="Jiang F."/>
        </authorList>
    </citation>
    <scope>NUCLEOTIDE SEQUENCE [LARGE SCALE GENOMIC DNA]</scope>
    <source>
        <strain evidence="1">LVBAO_FW01</strain>
        <tissue evidence="1">Leaves</tissue>
    </source>
</reference>
<organism evidence="1 2">
    <name type="scientific">Canavalia gladiata</name>
    <name type="common">Sword bean</name>
    <name type="synonym">Dolichos gladiatus</name>
    <dbReference type="NCBI Taxonomy" id="3824"/>
    <lineage>
        <taxon>Eukaryota</taxon>
        <taxon>Viridiplantae</taxon>
        <taxon>Streptophyta</taxon>
        <taxon>Embryophyta</taxon>
        <taxon>Tracheophyta</taxon>
        <taxon>Spermatophyta</taxon>
        <taxon>Magnoliopsida</taxon>
        <taxon>eudicotyledons</taxon>
        <taxon>Gunneridae</taxon>
        <taxon>Pentapetalae</taxon>
        <taxon>rosids</taxon>
        <taxon>fabids</taxon>
        <taxon>Fabales</taxon>
        <taxon>Fabaceae</taxon>
        <taxon>Papilionoideae</taxon>
        <taxon>50 kb inversion clade</taxon>
        <taxon>NPAAA clade</taxon>
        <taxon>indigoferoid/millettioid clade</taxon>
        <taxon>Phaseoleae</taxon>
        <taxon>Canavalia</taxon>
    </lineage>
</organism>
<evidence type="ECO:0000313" key="2">
    <source>
        <dbReference type="Proteomes" id="UP001367508"/>
    </source>
</evidence>
<accession>A0AAN9PHY9</accession>
<keyword evidence="2" id="KW-1185">Reference proteome</keyword>
<dbReference type="AlphaFoldDB" id="A0AAN9PHY9"/>
<name>A0AAN9PHY9_CANGL</name>
<evidence type="ECO:0000313" key="1">
    <source>
        <dbReference type="EMBL" id="KAK7298908.1"/>
    </source>
</evidence>
<dbReference type="Proteomes" id="UP001367508">
    <property type="component" value="Unassembled WGS sequence"/>
</dbReference>